<proteinExistence type="predicted"/>
<evidence type="ECO:0000313" key="2">
    <source>
        <dbReference type="Proteomes" id="UP000583279"/>
    </source>
</evidence>
<dbReference type="RefSeq" id="WP_169855476.1">
    <property type="nucleotide sequence ID" value="NZ_JAAQYK010000002.1"/>
</dbReference>
<organism evidence="1 2">
    <name type="scientific">Pseudomonas lactis</name>
    <dbReference type="NCBI Taxonomy" id="1615674"/>
    <lineage>
        <taxon>Bacteria</taxon>
        <taxon>Pseudomonadati</taxon>
        <taxon>Pseudomonadota</taxon>
        <taxon>Gammaproteobacteria</taxon>
        <taxon>Pseudomonadales</taxon>
        <taxon>Pseudomonadaceae</taxon>
        <taxon>Pseudomonas</taxon>
    </lineage>
</organism>
<gene>
    <name evidence="1" type="ORF">HBO18_06770</name>
</gene>
<name>A0A7Y1LCW7_9PSED</name>
<accession>A0A7Y1LCW7</accession>
<dbReference type="AlphaFoldDB" id="A0A7Y1LCW7"/>
<dbReference type="Proteomes" id="UP000583279">
    <property type="component" value="Unassembled WGS sequence"/>
</dbReference>
<dbReference type="EMBL" id="JAAQYK010000002">
    <property type="protein sequence ID" value="NNA43832.1"/>
    <property type="molecule type" value="Genomic_DNA"/>
</dbReference>
<evidence type="ECO:0000313" key="1">
    <source>
        <dbReference type="EMBL" id="NNA43832.1"/>
    </source>
</evidence>
<sequence>MTYGLHEGVMDFAKALGFRETHSWSRKVRLSLKREWRIIKRMEATSESPYRHLCDLVIRMNELDSFYRSVHNGKGAPRQLLYEEQMERVRTMFPNIPTRVNVKPRRADIMKPVRIGLGLESSYKPRKIGRQSVLIDENTKPSLAPDKSILYTAGWSINGAFDDSK</sequence>
<protein>
    <submittedName>
        <fullName evidence="1">Uncharacterized protein</fullName>
    </submittedName>
</protein>
<comment type="caution">
    <text evidence="1">The sequence shown here is derived from an EMBL/GenBank/DDBJ whole genome shotgun (WGS) entry which is preliminary data.</text>
</comment>
<reference evidence="1 2" key="1">
    <citation type="journal article" date="2020" name="Front. Microbiol.">
        <title>Genetic Organization of the aprX-lipA2 Operon Affects the Proteolytic Potential of Pseudomonas Species in Milk.</title>
        <authorList>
            <person name="Maier C."/>
            <person name="Huptas C."/>
            <person name="von Neubeck M."/>
            <person name="Scherer S."/>
            <person name="Wenning M."/>
            <person name="Lucking G."/>
        </authorList>
    </citation>
    <scope>NUCLEOTIDE SEQUENCE [LARGE SCALE GENOMIC DNA]</scope>
    <source>
        <strain evidence="1 2">WS 4997</strain>
    </source>
</reference>